<dbReference type="Proteomes" id="UP000291485">
    <property type="component" value="Unassembled WGS sequence"/>
</dbReference>
<gene>
    <name evidence="2" type="ORF">EZ449_21695</name>
</gene>
<evidence type="ECO:0000256" key="1">
    <source>
        <dbReference type="SAM" id="Phobius"/>
    </source>
</evidence>
<dbReference type="AlphaFoldDB" id="A0A4R0ND00"/>
<evidence type="ECO:0000313" key="2">
    <source>
        <dbReference type="EMBL" id="TCC98135.1"/>
    </source>
</evidence>
<name>A0A4R0ND00_9SPHI</name>
<keyword evidence="1" id="KW-0472">Membrane</keyword>
<dbReference type="EMBL" id="SJSN01000031">
    <property type="protein sequence ID" value="TCC98135.1"/>
    <property type="molecule type" value="Genomic_DNA"/>
</dbReference>
<protein>
    <recommendedName>
        <fullName evidence="4">DoxX-like family protein</fullName>
    </recommendedName>
</protein>
<evidence type="ECO:0000313" key="3">
    <source>
        <dbReference type="Proteomes" id="UP000291485"/>
    </source>
</evidence>
<organism evidence="2 3">
    <name type="scientific">Pedobacter frigidisoli</name>
    <dbReference type="NCBI Taxonomy" id="2530455"/>
    <lineage>
        <taxon>Bacteria</taxon>
        <taxon>Pseudomonadati</taxon>
        <taxon>Bacteroidota</taxon>
        <taxon>Sphingobacteriia</taxon>
        <taxon>Sphingobacteriales</taxon>
        <taxon>Sphingobacteriaceae</taxon>
        <taxon>Pedobacter</taxon>
    </lineage>
</organism>
<keyword evidence="3" id="KW-1185">Reference proteome</keyword>
<dbReference type="RefSeq" id="WP_131562864.1">
    <property type="nucleotide sequence ID" value="NZ_SJSN01000031.1"/>
</dbReference>
<accession>A0A4R0ND00</accession>
<keyword evidence="1" id="KW-1133">Transmembrane helix</keyword>
<proteinExistence type="predicted"/>
<feature type="transmembrane region" description="Helical" evidence="1">
    <location>
        <begin position="49"/>
        <end position="66"/>
    </location>
</feature>
<reference evidence="2 3" key="1">
    <citation type="submission" date="2019-02" db="EMBL/GenBank/DDBJ databases">
        <title>Pedobacter sp. RP-3-11 sp. nov., isolated from Arctic soil.</title>
        <authorList>
            <person name="Dahal R.H."/>
        </authorList>
    </citation>
    <scope>NUCLEOTIDE SEQUENCE [LARGE SCALE GENOMIC DNA]</scope>
    <source>
        <strain evidence="2 3">RP-3-11</strain>
    </source>
</reference>
<feature type="transmembrane region" description="Helical" evidence="1">
    <location>
        <begin position="101"/>
        <end position="119"/>
    </location>
</feature>
<feature type="transmembrane region" description="Helical" evidence="1">
    <location>
        <begin position="71"/>
        <end position="89"/>
    </location>
</feature>
<dbReference type="OrthoDB" id="826196at2"/>
<comment type="caution">
    <text evidence="2">The sequence shown here is derived from an EMBL/GenBank/DDBJ whole genome shotgun (WGS) entry which is preliminary data.</text>
</comment>
<evidence type="ECO:0008006" key="4">
    <source>
        <dbReference type="Google" id="ProtNLM"/>
    </source>
</evidence>
<keyword evidence="1" id="KW-0812">Transmembrane</keyword>
<sequence>MVIKIISGIIVLFSAFMGIRQGIKGLNVKPGDTGPFVRLQEKLMFTDSTLKTFAALTILGGVLLLLPQTFLFANILNITLFLFLIIRWFMIGDFKAGLSELPFLLIPVLLIFLEHPFAVK</sequence>